<evidence type="ECO:0000313" key="2">
    <source>
        <dbReference type="EMBL" id="SVA26457.1"/>
    </source>
</evidence>
<sequence>MKKPFIIIIPLLFIFSGCLNIIDPNYNSDLTVIVDGYVDKMSYITSDSIKIYINAVSRMENIKLKIYDINKNIVREFEANLFPQIKNHNSPWSFGYDYKLTTTIDVENMESGIYLIENRIPFIIKPSDVVDAIVVYPSNTINAYNNNEGVSFYTTPRTSKLSFNRQQVLPADIIEFFIWLNKLNYSFGYICDYDLEESSTFELSDLMIISGHNEYWSRTARENFDQYVNNGNDAMILSGNTMWWQVRYEQDGKQLICYQNAEMDPIENDELKTINWHRSSLNYPIIESIGCDFSNGGYGLKQDNGWDGYKIVLPESPIFENLNIQLNQIISIPTREYDSAPIKDVTPNGIPNIDTDILDFFRINILGFDKCFRGTHHKYGTFIVMQKFYDSGVIINTSTSDWCIRGFSNKDSFIVKNITLNMISLLKNNSEIFIY</sequence>
<evidence type="ECO:0000259" key="1">
    <source>
        <dbReference type="Pfam" id="PF20254"/>
    </source>
</evidence>
<accession>A0A381UGK1</accession>
<feature type="domain" description="N,N-dimethylformamidase beta subunit-like C-terminal" evidence="1">
    <location>
        <begin position="92"/>
        <end position="355"/>
    </location>
</feature>
<protein>
    <recommendedName>
        <fullName evidence="1">N,N-dimethylformamidase beta subunit-like C-terminal domain-containing protein</fullName>
    </recommendedName>
</protein>
<reference evidence="2" key="1">
    <citation type="submission" date="2018-05" db="EMBL/GenBank/DDBJ databases">
        <authorList>
            <person name="Lanie J.A."/>
            <person name="Ng W.-L."/>
            <person name="Kazmierczak K.M."/>
            <person name="Andrzejewski T.M."/>
            <person name="Davidsen T.M."/>
            <person name="Wayne K.J."/>
            <person name="Tettelin H."/>
            <person name="Glass J.I."/>
            <person name="Rusch D."/>
            <person name="Podicherti R."/>
            <person name="Tsui H.-C.T."/>
            <person name="Winkler M.E."/>
        </authorList>
    </citation>
    <scope>NUCLEOTIDE SEQUENCE</scope>
</reference>
<dbReference type="AlphaFoldDB" id="A0A381UGK1"/>
<proteinExistence type="predicted"/>
<dbReference type="PROSITE" id="PS51257">
    <property type="entry name" value="PROKAR_LIPOPROTEIN"/>
    <property type="match status" value="1"/>
</dbReference>
<name>A0A381UGK1_9ZZZZ</name>
<dbReference type="EMBL" id="UINC01006258">
    <property type="protein sequence ID" value="SVA26457.1"/>
    <property type="molecule type" value="Genomic_DNA"/>
</dbReference>
<dbReference type="InterPro" id="IPR046540">
    <property type="entry name" value="DMFA2_C"/>
</dbReference>
<organism evidence="2">
    <name type="scientific">marine metagenome</name>
    <dbReference type="NCBI Taxonomy" id="408172"/>
    <lineage>
        <taxon>unclassified sequences</taxon>
        <taxon>metagenomes</taxon>
        <taxon>ecological metagenomes</taxon>
    </lineage>
</organism>
<gene>
    <name evidence="2" type="ORF">METZ01_LOCUS79311</name>
</gene>
<dbReference type="Pfam" id="PF20254">
    <property type="entry name" value="DMFA2_C"/>
    <property type="match status" value="1"/>
</dbReference>